<dbReference type="PANTHER" id="PTHR14649">
    <property type="entry name" value="ZINC FINGER C2HC DOMAIN-CONTAINING PROTEIN 1C"/>
    <property type="match status" value="1"/>
</dbReference>
<dbReference type="Gene3D" id="3.30.160.60">
    <property type="entry name" value="Classic Zinc Finger"/>
    <property type="match status" value="2"/>
</dbReference>
<keyword evidence="5 7" id="KW-0175">Coiled coil</keyword>
<dbReference type="RefSeq" id="XP_046594737.1">
    <property type="nucleotide sequence ID" value="XM_046738781.1"/>
</dbReference>
<feature type="domain" description="C2HC/C3H-type" evidence="9">
    <location>
        <begin position="552"/>
        <end position="581"/>
    </location>
</feature>
<feature type="compositionally biased region" description="Low complexity" evidence="8">
    <location>
        <begin position="276"/>
        <end position="290"/>
    </location>
</feature>
<proteinExistence type="inferred from homology"/>
<feature type="compositionally biased region" description="Polar residues" evidence="8">
    <location>
        <begin position="385"/>
        <end position="394"/>
    </location>
</feature>
<keyword evidence="2" id="KW-0479">Metal-binding</keyword>
<feature type="region of interest" description="Disordered" evidence="8">
    <location>
        <begin position="487"/>
        <end position="512"/>
    </location>
</feature>
<reference evidence="11" key="1">
    <citation type="submission" date="2025-08" db="UniProtKB">
        <authorList>
            <consortium name="RefSeq"/>
        </authorList>
    </citation>
    <scope>IDENTIFICATION</scope>
    <source>
        <tissue evidence="11">Thorax and Abdomen</tissue>
    </source>
</reference>
<accession>A0ABM3G392</accession>
<evidence type="ECO:0000259" key="9">
    <source>
        <dbReference type="PROSITE" id="PS52027"/>
    </source>
</evidence>
<keyword evidence="4" id="KW-0862">Zinc</keyword>
<evidence type="ECO:0000313" key="11">
    <source>
        <dbReference type="RefSeq" id="XP_046594737.1"/>
    </source>
</evidence>
<evidence type="ECO:0000256" key="4">
    <source>
        <dbReference type="ARBA" id="ARBA00022833"/>
    </source>
</evidence>
<keyword evidence="3 6" id="KW-0863">Zinc-finger</keyword>
<evidence type="ECO:0000256" key="3">
    <source>
        <dbReference type="ARBA" id="ARBA00022771"/>
    </source>
</evidence>
<evidence type="ECO:0000256" key="6">
    <source>
        <dbReference type="PROSITE-ProRule" id="PRU01371"/>
    </source>
</evidence>
<dbReference type="Pfam" id="PF13913">
    <property type="entry name" value="zf-C2HC_2"/>
    <property type="match status" value="2"/>
</dbReference>
<feature type="region of interest" description="Disordered" evidence="8">
    <location>
        <begin position="574"/>
        <end position="593"/>
    </location>
</feature>
<feature type="compositionally biased region" description="Basic and acidic residues" evidence="8">
    <location>
        <begin position="291"/>
        <end position="300"/>
    </location>
</feature>
<dbReference type="InterPro" id="IPR026104">
    <property type="entry name" value="ZNF_C2HC_dom_1C"/>
</dbReference>
<feature type="coiled-coil region" evidence="7">
    <location>
        <begin position="16"/>
        <end position="43"/>
    </location>
</feature>
<feature type="compositionally biased region" description="Basic and acidic residues" evidence="8">
    <location>
        <begin position="495"/>
        <end position="506"/>
    </location>
</feature>
<feature type="compositionally biased region" description="Pro residues" evidence="8">
    <location>
        <begin position="361"/>
        <end position="371"/>
    </location>
</feature>
<dbReference type="GeneID" id="107219369"/>
<feature type="compositionally biased region" description="Polar residues" evidence="8">
    <location>
        <begin position="347"/>
        <end position="360"/>
    </location>
</feature>
<gene>
    <name evidence="11" type="primary">LOC107219369</name>
</gene>
<feature type="compositionally biased region" description="Low complexity" evidence="8">
    <location>
        <begin position="68"/>
        <end position="82"/>
    </location>
</feature>
<feature type="compositionally biased region" description="Polar residues" evidence="8">
    <location>
        <begin position="411"/>
        <end position="432"/>
    </location>
</feature>
<dbReference type="PANTHER" id="PTHR14649:SF1">
    <property type="entry name" value="ZINC FINGER C2HC DOMAIN-CONTAINING PROTEIN 1C"/>
    <property type="match status" value="1"/>
</dbReference>
<dbReference type="InterPro" id="IPR049899">
    <property type="entry name" value="Znf_C2HC_C3H"/>
</dbReference>
<evidence type="ECO:0000256" key="7">
    <source>
        <dbReference type="SAM" id="Coils"/>
    </source>
</evidence>
<name>A0ABM3G392_NEOLC</name>
<feature type="domain" description="C2HC/C3H-type" evidence="9">
    <location>
        <begin position="435"/>
        <end position="464"/>
    </location>
</feature>
<evidence type="ECO:0000313" key="10">
    <source>
        <dbReference type="Proteomes" id="UP000829291"/>
    </source>
</evidence>
<feature type="region of interest" description="Disordered" evidence="8">
    <location>
        <begin position="274"/>
        <end position="433"/>
    </location>
</feature>
<evidence type="ECO:0000256" key="5">
    <source>
        <dbReference type="ARBA" id="ARBA00023054"/>
    </source>
</evidence>
<sequence length="593" mass="66065">MDVENYWTAQGLTSSIVKLNNMARFQQKQMQEKEQKMLQLYDQQQQRAYQVVKRGSAGSKDSMSQQHSISKSITATRTTSTTQGGKVRQMFDERRQTTVKGIDRSYPLEPLENKPKKQIAANGGHIASKANQPGTVMRKTVTVRRTAKVEGNSGNNGENLTVSHHEEVSQESFGNGEQFGRMNVDSEYRDENHRAPPQNEVQIEEVLDEDTMERNQMLAKIHLMEYDKNLRHRVDNNLISEKFPDELLVNVTDKWSKKPAPKKLSQAEARLERFKNANARRNSATSTTTTRRSESRKRSEPNSPSPKATSRIRKNINSEPASRVSANSSANPPNRRSFPPSPSKSPDITSKRNSASQNQRQPPPTASPSPRPSSVLSQASSTTSPTRGTHSAENANRGMATKAKHPIRSAETVSASSTKGPPSARSGQSVGSSDALVSCKICGRRFAQDRVTPHEKICVKTTQKKRKQFDTVRHRVQGTELESYAKKVPATGKQAEQRAKAKKPEVKAQSNWRRKHEDFINAIRSAKQVQAHLAAGGKLSDLPPPPVSDTSDYIQCPHCGRKFNKGAADRHIPKCANMMHNKPNPRAPPKPKR</sequence>
<feature type="compositionally biased region" description="Low complexity" evidence="8">
    <location>
        <begin position="320"/>
        <end position="338"/>
    </location>
</feature>
<evidence type="ECO:0000256" key="2">
    <source>
        <dbReference type="ARBA" id="ARBA00022723"/>
    </source>
</evidence>
<evidence type="ECO:0000256" key="1">
    <source>
        <dbReference type="ARBA" id="ARBA00010843"/>
    </source>
</evidence>
<organism evidence="10 11">
    <name type="scientific">Neodiprion lecontei</name>
    <name type="common">Redheaded pine sawfly</name>
    <dbReference type="NCBI Taxonomy" id="441921"/>
    <lineage>
        <taxon>Eukaryota</taxon>
        <taxon>Metazoa</taxon>
        <taxon>Ecdysozoa</taxon>
        <taxon>Arthropoda</taxon>
        <taxon>Hexapoda</taxon>
        <taxon>Insecta</taxon>
        <taxon>Pterygota</taxon>
        <taxon>Neoptera</taxon>
        <taxon>Endopterygota</taxon>
        <taxon>Hymenoptera</taxon>
        <taxon>Tenthredinoidea</taxon>
        <taxon>Diprionidae</taxon>
        <taxon>Diprioninae</taxon>
        <taxon>Neodiprion</taxon>
    </lineage>
</organism>
<dbReference type="PROSITE" id="PS52027">
    <property type="entry name" value="ZF_C2HC_C3H"/>
    <property type="match status" value="2"/>
</dbReference>
<evidence type="ECO:0000256" key="8">
    <source>
        <dbReference type="SAM" id="MobiDB-lite"/>
    </source>
</evidence>
<dbReference type="Proteomes" id="UP000829291">
    <property type="component" value="Chromosome 4"/>
</dbReference>
<protein>
    <submittedName>
        <fullName evidence="11">Zinc finger C2HC domain-containing protein 1C isoform X1</fullName>
    </submittedName>
</protein>
<keyword evidence="10" id="KW-1185">Reference proteome</keyword>
<feature type="region of interest" description="Disordered" evidence="8">
    <location>
        <begin position="54"/>
        <end position="86"/>
    </location>
</feature>
<comment type="similarity">
    <text evidence="1">Belongs to the ZC2HC1 family.</text>
</comment>
<feature type="compositionally biased region" description="Low complexity" evidence="8">
    <location>
        <begin position="372"/>
        <end position="384"/>
    </location>
</feature>